<gene>
    <name evidence="10" type="ORF">SSP0437_LOCUS2518</name>
</gene>
<dbReference type="AlphaFoldDB" id="A0A7S1V6Y2"/>
<evidence type="ECO:0000256" key="6">
    <source>
        <dbReference type="SAM" id="MobiDB-lite"/>
    </source>
</evidence>
<dbReference type="GO" id="GO:0030134">
    <property type="term" value="C:COPII-coated ER to Golgi transport vesicle"/>
    <property type="evidence" value="ECO:0007669"/>
    <property type="project" value="TreeGrafter"/>
</dbReference>
<dbReference type="Gene3D" id="2.60.120.200">
    <property type="match status" value="1"/>
</dbReference>
<feature type="region of interest" description="Disordered" evidence="6">
    <location>
        <begin position="249"/>
        <end position="330"/>
    </location>
</feature>
<dbReference type="PROSITE" id="PS51328">
    <property type="entry name" value="L_LECTIN_LIKE"/>
    <property type="match status" value="1"/>
</dbReference>
<feature type="chain" id="PRO_5031311396" description="L-type lectin-like domain-containing protein" evidence="8">
    <location>
        <begin position="17"/>
        <end position="507"/>
    </location>
</feature>
<dbReference type="GO" id="GO:0005793">
    <property type="term" value="C:endoplasmic reticulum-Golgi intermediate compartment"/>
    <property type="evidence" value="ECO:0007669"/>
    <property type="project" value="TreeGrafter"/>
</dbReference>
<keyword evidence="2 7" id="KW-0812">Transmembrane</keyword>
<accession>A0A7S1V6Y2</accession>
<dbReference type="InterPro" id="IPR005052">
    <property type="entry name" value="Lectin_leg"/>
</dbReference>
<dbReference type="InterPro" id="IPR013320">
    <property type="entry name" value="ConA-like_dom_sf"/>
</dbReference>
<dbReference type="PANTHER" id="PTHR12223:SF28">
    <property type="entry name" value="LECTIN, MANNOSE BINDING 1 LIKE"/>
    <property type="match status" value="1"/>
</dbReference>
<dbReference type="GO" id="GO:0005537">
    <property type="term" value="F:D-mannose binding"/>
    <property type="evidence" value="ECO:0007669"/>
    <property type="project" value="TreeGrafter"/>
</dbReference>
<dbReference type="InterPro" id="IPR051136">
    <property type="entry name" value="Intracellular_Lectin-GPT"/>
</dbReference>
<evidence type="ECO:0000256" key="1">
    <source>
        <dbReference type="ARBA" id="ARBA00004479"/>
    </source>
</evidence>
<feature type="transmembrane region" description="Helical" evidence="7">
    <location>
        <begin position="475"/>
        <end position="495"/>
    </location>
</feature>
<dbReference type="GO" id="GO:0005789">
    <property type="term" value="C:endoplasmic reticulum membrane"/>
    <property type="evidence" value="ECO:0007669"/>
    <property type="project" value="TreeGrafter"/>
</dbReference>
<dbReference type="Pfam" id="PF03388">
    <property type="entry name" value="Lectin_leg-like"/>
    <property type="match status" value="1"/>
</dbReference>
<organism evidence="10">
    <name type="scientific">Sexangularia sp. CB-2014</name>
    <dbReference type="NCBI Taxonomy" id="1486929"/>
    <lineage>
        <taxon>Eukaryota</taxon>
        <taxon>Amoebozoa</taxon>
        <taxon>Tubulinea</taxon>
        <taxon>Elardia</taxon>
        <taxon>Arcellinida</taxon>
        <taxon>Arcellinida incertae sedis</taxon>
        <taxon>Sexangularia</taxon>
    </lineage>
</organism>
<comment type="subcellular location">
    <subcellularLocation>
        <location evidence="1">Membrane</location>
        <topology evidence="1">Single-pass type I membrane protein</topology>
    </subcellularLocation>
</comment>
<evidence type="ECO:0000256" key="5">
    <source>
        <dbReference type="ARBA" id="ARBA00023136"/>
    </source>
</evidence>
<evidence type="ECO:0000256" key="8">
    <source>
        <dbReference type="SAM" id="SignalP"/>
    </source>
</evidence>
<dbReference type="GO" id="GO:0000139">
    <property type="term" value="C:Golgi membrane"/>
    <property type="evidence" value="ECO:0007669"/>
    <property type="project" value="TreeGrafter"/>
</dbReference>
<keyword evidence="4 7" id="KW-1133">Transmembrane helix</keyword>
<evidence type="ECO:0000256" key="2">
    <source>
        <dbReference type="ARBA" id="ARBA00022692"/>
    </source>
</evidence>
<evidence type="ECO:0000256" key="4">
    <source>
        <dbReference type="ARBA" id="ARBA00022989"/>
    </source>
</evidence>
<dbReference type="GO" id="GO:0006888">
    <property type="term" value="P:endoplasmic reticulum to Golgi vesicle-mediated transport"/>
    <property type="evidence" value="ECO:0007669"/>
    <property type="project" value="TreeGrafter"/>
</dbReference>
<evidence type="ECO:0000313" key="10">
    <source>
        <dbReference type="EMBL" id="CAD9290020.1"/>
    </source>
</evidence>
<evidence type="ECO:0000259" key="9">
    <source>
        <dbReference type="PROSITE" id="PS51328"/>
    </source>
</evidence>
<keyword evidence="3 8" id="KW-0732">Signal</keyword>
<proteinExistence type="predicted"/>
<evidence type="ECO:0000256" key="3">
    <source>
        <dbReference type="ARBA" id="ARBA00022729"/>
    </source>
</evidence>
<feature type="compositionally biased region" description="Acidic residues" evidence="6">
    <location>
        <begin position="282"/>
        <end position="292"/>
    </location>
</feature>
<protein>
    <recommendedName>
        <fullName evidence="9">L-type lectin-like domain-containing protein</fullName>
    </recommendedName>
</protein>
<feature type="compositionally biased region" description="Basic and acidic residues" evidence="6">
    <location>
        <begin position="298"/>
        <end position="313"/>
    </location>
</feature>
<keyword evidence="5 7" id="KW-0472">Membrane</keyword>
<feature type="domain" description="L-type lectin-like" evidence="9">
    <location>
        <begin position="19"/>
        <end position="243"/>
    </location>
</feature>
<evidence type="ECO:0000256" key="7">
    <source>
        <dbReference type="SAM" id="Phobius"/>
    </source>
</evidence>
<dbReference type="PANTHER" id="PTHR12223">
    <property type="entry name" value="VESICULAR MANNOSE-BINDING LECTIN"/>
    <property type="match status" value="1"/>
</dbReference>
<feature type="compositionally biased region" description="Basic and acidic residues" evidence="6">
    <location>
        <begin position="267"/>
        <end position="281"/>
    </location>
</feature>
<feature type="signal peptide" evidence="8">
    <location>
        <begin position="1"/>
        <end position="16"/>
    </location>
</feature>
<sequence length="507" mass="54813">MSRVVTLLSLFSLAFTQDGTFQYQNSFKNPFFLVRGTELPYWSYGGSTVISEDTVRLTPAANGKAGWMWNSRNFGWRDFSVEVEFRIGGGGRQGAEGLALWFVDPDAIDPDDSSTFGSSDRWVGLGIFIDTFDNDNGRDNPAVFAVSNDGTIPFDHDGDGSNMAVHGKCQANLRNPYRNNKLRVDYSQGLLTVSYDALFTGTYTNCFGPVPVTLPDQMRLGLSAKTGHLYDSHEIYNYVVTTVGEATADGAASGSEDRAGGRKQRDRPREPPRDRVVREADYGDAEPVDEDGAGAAQRLREAAQRKRAADEAARQVTIDNANNNVGGGADVGGGAVSGSADLELTVARLDQKVSDLAVTMLSMKQSLERDLVAIRTAMRGGAAGGGGGAPVDGAKLDSVAQEVGSLRNVLTNLEGQLNSKIGSQDIPTQIRAIVDKLATVQNVVHSTAKQANAKTADLVDATAAVREEVKSTSSFSYWTFFLLFQAFFFVVFVVWSRQKKEAEKKSF</sequence>
<dbReference type="SUPFAM" id="SSF49899">
    <property type="entry name" value="Concanavalin A-like lectins/glucanases"/>
    <property type="match status" value="1"/>
</dbReference>
<dbReference type="EMBL" id="HBGL01003289">
    <property type="protein sequence ID" value="CAD9290020.1"/>
    <property type="molecule type" value="Transcribed_RNA"/>
</dbReference>
<reference evidence="10" key="1">
    <citation type="submission" date="2021-01" db="EMBL/GenBank/DDBJ databases">
        <authorList>
            <person name="Corre E."/>
            <person name="Pelletier E."/>
            <person name="Niang G."/>
            <person name="Scheremetjew M."/>
            <person name="Finn R."/>
            <person name="Kale V."/>
            <person name="Holt S."/>
            <person name="Cochrane G."/>
            <person name="Meng A."/>
            <person name="Brown T."/>
            <person name="Cohen L."/>
        </authorList>
    </citation>
    <scope>NUCLEOTIDE SEQUENCE</scope>
    <source>
        <strain evidence="10">ATCC 50979</strain>
    </source>
</reference>
<name>A0A7S1V6Y2_9EUKA</name>